<reference evidence="4" key="1">
    <citation type="journal article" date="2019" name="Int. J. Syst. Evol. Microbiol.">
        <title>The Global Catalogue of Microorganisms (GCM) 10K type strain sequencing project: providing services to taxonomists for standard genome sequencing and annotation.</title>
        <authorList>
            <consortium name="The Broad Institute Genomics Platform"/>
            <consortium name="The Broad Institute Genome Sequencing Center for Infectious Disease"/>
            <person name="Wu L."/>
            <person name="Ma J."/>
        </authorList>
    </citation>
    <scope>NUCLEOTIDE SEQUENCE [LARGE SCALE GENOMIC DNA]</scope>
    <source>
        <strain evidence="4">JCM 16026</strain>
    </source>
</reference>
<evidence type="ECO:0000259" key="2">
    <source>
        <dbReference type="Pfam" id="PF02698"/>
    </source>
</evidence>
<keyword evidence="1" id="KW-1133">Transmembrane helix</keyword>
<feature type="domain" description="DUF218" evidence="2">
    <location>
        <begin position="136"/>
        <end position="253"/>
    </location>
</feature>
<dbReference type="InterPro" id="IPR003848">
    <property type="entry name" value="DUF218"/>
</dbReference>
<dbReference type="Gene3D" id="3.40.50.620">
    <property type="entry name" value="HUPs"/>
    <property type="match status" value="1"/>
</dbReference>
<evidence type="ECO:0000313" key="3">
    <source>
        <dbReference type="EMBL" id="GAA2172678.1"/>
    </source>
</evidence>
<dbReference type="InterPro" id="IPR051599">
    <property type="entry name" value="Cell_Envelope_Assoc"/>
</dbReference>
<keyword evidence="1" id="KW-0472">Membrane</keyword>
<organism evidence="3 4">
    <name type="scientific">Agrococcus versicolor</name>
    <dbReference type="NCBI Taxonomy" id="501482"/>
    <lineage>
        <taxon>Bacteria</taxon>
        <taxon>Bacillati</taxon>
        <taxon>Actinomycetota</taxon>
        <taxon>Actinomycetes</taxon>
        <taxon>Micrococcales</taxon>
        <taxon>Microbacteriaceae</taxon>
        <taxon>Agrococcus</taxon>
    </lineage>
</organism>
<protein>
    <submittedName>
        <fullName evidence="3">YdcF family protein</fullName>
    </submittedName>
</protein>
<name>A0ABP5MGJ7_9MICO</name>
<dbReference type="Pfam" id="PF02698">
    <property type="entry name" value="DUF218"/>
    <property type="match status" value="1"/>
</dbReference>
<feature type="transmembrane region" description="Helical" evidence="1">
    <location>
        <begin position="287"/>
        <end position="312"/>
    </location>
</feature>
<proteinExistence type="predicted"/>
<accession>A0ABP5MGJ7</accession>
<gene>
    <name evidence="3" type="ORF">GCM10009846_11590</name>
</gene>
<sequence length="315" mass="32347">MLARRFEVWGVVVALAVVALAVLLGIRDGAGGVVDALVWIAALATVPTLGLAGAAHAVAMRRMQRVKRHDLAIALVGLAAAAVVVVAVALAPTQPILATALLHCCWPAWVVGLAFAAYVLHAATSRPLAPGVAPRTIVVLGGALQGRHVGPLLRRRVERAATAWHAQGDAGVRIVVSGGQGHDEPRSEAAAMAEHLVEACGVPAAAIDLEDGSTSTEENLLLTRALGAAEPWLVVTSEYHVPRTRTLLARLRIHGDALGSWSSPVYRPGALVRELAATVRPARGTGIVLALLVVGTTLLGVARVAALVGGVATGP</sequence>
<feature type="transmembrane region" description="Helical" evidence="1">
    <location>
        <begin position="7"/>
        <end position="26"/>
    </location>
</feature>
<keyword evidence="1" id="KW-0812">Transmembrane</keyword>
<dbReference type="InterPro" id="IPR014729">
    <property type="entry name" value="Rossmann-like_a/b/a_fold"/>
</dbReference>
<dbReference type="PANTHER" id="PTHR30336:SF4">
    <property type="entry name" value="ENVELOPE BIOGENESIS FACTOR ELYC"/>
    <property type="match status" value="1"/>
</dbReference>
<dbReference type="RefSeq" id="WP_344341415.1">
    <property type="nucleotide sequence ID" value="NZ_BAAAQT010000005.1"/>
</dbReference>
<feature type="transmembrane region" description="Helical" evidence="1">
    <location>
        <begin position="96"/>
        <end position="120"/>
    </location>
</feature>
<comment type="caution">
    <text evidence="3">The sequence shown here is derived from an EMBL/GenBank/DDBJ whole genome shotgun (WGS) entry which is preliminary data.</text>
</comment>
<feature type="transmembrane region" description="Helical" evidence="1">
    <location>
        <begin position="38"/>
        <end position="59"/>
    </location>
</feature>
<evidence type="ECO:0000256" key="1">
    <source>
        <dbReference type="SAM" id="Phobius"/>
    </source>
</evidence>
<feature type="transmembrane region" description="Helical" evidence="1">
    <location>
        <begin position="71"/>
        <end position="90"/>
    </location>
</feature>
<keyword evidence="4" id="KW-1185">Reference proteome</keyword>
<dbReference type="CDD" id="cd06259">
    <property type="entry name" value="YdcF-like"/>
    <property type="match status" value="1"/>
</dbReference>
<evidence type="ECO:0000313" key="4">
    <source>
        <dbReference type="Proteomes" id="UP001501599"/>
    </source>
</evidence>
<dbReference type="EMBL" id="BAAAQT010000005">
    <property type="protein sequence ID" value="GAA2172678.1"/>
    <property type="molecule type" value="Genomic_DNA"/>
</dbReference>
<dbReference type="PANTHER" id="PTHR30336">
    <property type="entry name" value="INNER MEMBRANE PROTEIN, PROBABLE PERMEASE"/>
    <property type="match status" value="1"/>
</dbReference>
<dbReference type="Proteomes" id="UP001501599">
    <property type="component" value="Unassembled WGS sequence"/>
</dbReference>